<comment type="caution">
    <text evidence="2">The sequence shown here is derived from an EMBL/GenBank/DDBJ whole genome shotgun (WGS) entry which is preliminary data.</text>
</comment>
<keyword evidence="1" id="KW-0732">Signal</keyword>
<reference evidence="2 3" key="1">
    <citation type="submission" date="2018-02" db="EMBL/GenBank/DDBJ databases">
        <title>Draft genome of wild Prunus yedoensis var. nudiflora.</title>
        <authorList>
            <person name="Baek S."/>
            <person name="Kim J.-H."/>
            <person name="Choi K."/>
            <person name="Kim G.-B."/>
            <person name="Cho A."/>
            <person name="Jang H."/>
            <person name="Shin C.-H."/>
            <person name="Yu H.-J."/>
            <person name="Mun J.-H."/>
        </authorList>
    </citation>
    <scope>NUCLEOTIDE SEQUENCE [LARGE SCALE GENOMIC DNA]</scope>
    <source>
        <strain evidence="3">cv. Jeju island</strain>
        <tissue evidence="2">Leaf</tissue>
    </source>
</reference>
<evidence type="ECO:0000313" key="2">
    <source>
        <dbReference type="EMBL" id="PQP98402.1"/>
    </source>
</evidence>
<feature type="chain" id="PRO_5016329079" evidence="1">
    <location>
        <begin position="29"/>
        <end position="194"/>
    </location>
</feature>
<gene>
    <name evidence="2" type="ORF">Pyn_21985</name>
</gene>
<dbReference type="OrthoDB" id="1143007at2759"/>
<evidence type="ECO:0000313" key="3">
    <source>
        <dbReference type="Proteomes" id="UP000250321"/>
    </source>
</evidence>
<proteinExistence type="predicted"/>
<dbReference type="AlphaFoldDB" id="A0A314XWG9"/>
<sequence length="194" mass="21335">MLNEMKSRCVLSLSLLLLIFCQSLPSSAHGDGSGGGTTTTSTITRVVVVGEQQMQKQQPPLPATNYRVSTLLHTTRKLKLGVHMKLTRSVPKSTCESTFTPTTGDSGPLKQHDQLKVKDIHEMTTRSSRKIHERPYGRMHQVHHLRTSQKARAVYGGASDLKRPRTNHNAASSVPVKPTLTLFLSALAVLIFSL</sequence>
<keyword evidence="3" id="KW-1185">Reference proteome</keyword>
<name>A0A314XWG9_PRUYE</name>
<dbReference type="EMBL" id="PJQY01001898">
    <property type="protein sequence ID" value="PQP98402.1"/>
    <property type="molecule type" value="Genomic_DNA"/>
</dbReference>
<accession>A0A314XWG9</accession>
<organism evidence="2 3">
    <name type="scientific">Prunus yedoensis var. nudiflora</name>
    <dbReference type="NCBI Taxonomy" id="2094558"/>
    <lineage>
        <taxon>Eukaryota</taxon>
        <taxon>Viridiplantae</taxon>
        <taxon>Streptophyta</taxon>
        <taxon>Embryophyta</taxon>
        <taxon>Tracheophyta</taxon>
        <taxon>Spermatophyta</taxon>
        <taxon>Magnoliopsida</taxon>
        <taxon>eudicotyledons</taxon>
        <taxon>Gunneridae</taxon>
        <taxon>Pentapetalae</taxon>
        <taxon>rosids</taxon>
        <taxon>fabids</taxon>
        <taxon>Rosales</taxon>
        <taxon>Rosaceae</taxon>
        <taxon>Amygdaloideae</taxon>
        <taxon>Amygdaleae</taxon>
        <taxon>Prunus</taxon>
    </lineage>
</organism>
<dbReference type="Proteomes" id="UP000250321">
    <property type="component" value="Unassembled WGS sequence"/>
</dbReference>
<evidence type="ECO:0000256" key="1">
    <source>
        <dbReference type="SAM" id="SignalP"/>
    </source>
</evidence>
<feature type="signal peptide" evidence="1">
    <location>
        <begin position="1"/>
        <end position="28"/>
    </location>
</feature>
<protein>
    <submittedName>
        <fullName evidence="2">Uncharacterized protein</fullName>
    </submittedName>
</protein>